<dbReference type="GO" id="GO:0015171">
    <property type="term" value="F:amino acid transmembrane transporter activity"/>
    <property type="evidence" value="ECO:0007669"/>
    <property type="project" value="TreeGrafter"/>
</dbReference>
<feature type="transmembrane region" description="Helical" evidence="6">
    <location>
        <begin position="142"/>
        <end position="166"/>
    </location>
</feature>
<dbReference type="InterPro" id="IPR001123">
    <property type="entry name" value="LeuE-type"/>
</dbReference>
<reference evidence="8" key="1">
    <citation type="submission" date="2017-06" db="EMBL/GenBank/DDBJ databases">
        <authorList>
            <person name="Varghese N."/>
            <person name="Submissions S."/>
        </authorList>
    </citation>
    <scope>NUCLEOTIDE SEQUENCE [LARGE SCALE GENOMIC DNA]</scope>
    <source>
        <strain evidence="8">DSM 137</strain>
    </source>
</reference>
<dbReference type="RefSeq" id="WP_088519958.1">
    <property type="nucleotide sequence ID" value="NZ_FYDG01000002.1"/>
</dbReference>
<evidence type="ECO:0000313" key="7">
    <source>
        <dbReference type="EMBL" id="SNB66507.1"/>
    </source>
</evidence>
<evidence type="ECO:0000256" key="5">
    <source>
        <dbReference type="ARBA" id="ARBA00023136"/>
    </source>
</evidence>
<dbReference type="Pfam" id="PF01810">
    <property type="entry name" value="LysE"/>
    <property type="match status" value="1"/>
</dbReference>
<organism evidence="7 8">
    <name type="scientific">Rhodoblastus acidophilus</name>
    <name type="common">Rhodopseudomonas acidophila</name>
    <dbReference type="NCBI Taxonomy" id="1074"/>
    <lineage>
        <taxon>Bacteria</taxon>
        <taxon>Pseudomonadati</taxon>
        <taxon>Pseudomonadota</taxon>
        <taxon>Alphaproteobacteria</taxon>
        <taxon>Hyphomicrobiales</taxon>
        <taxon>Rhodoblastaceae</taxon>
        <taxon>Rhodoblastus</taxon>
    </lineage>
</organism>
<keyword evidence="5 6" id="KW-0472">Membrane</keyword>
<feature type="transmembrane region" description="Helical" evidence="6">
    <location>
        <begin position="178"/>
        <end position="199"/>
    </location>
</feature>
<evidence type="ECO:0000256" key="4">
    <source>
        <dbReference type="ARBA" id="ARBA00022989"/>
    </source>
</evidence>
<name>A0A212R3D6_RHOAC</name>
<evidence type="ECO:0000256" key="6">
    <source>
        <dbReference type="SAM" id="Phobius"/>
    </source>
</evidence>
<dbReference type="Proteomes" id="UP000198418">
    <property type="component" value="Unassembled WGS sequence"/>
</dbReference>
<dbReference type="EMBL" id="FYDG01000002">
    <property type="protein sequence ID" value="SNB66507.1"/>
    <property type="molecule type" value="Genomic_DNA"/>
</dbReference>
<keyword evidence="8" id="KW-1185">Reference proteome</keyword>
<proteinExistence type="predicted"/>
<sequence length="203" mass="21026">MTISALASFWALSMLFVIIPGADWAYAISCGMRRAVIPAVSGLLLGHFAATVVVAAGVGALLTGAPGAMNVFSIVGAAYLAWLGGQLLIAPPTPGAIDAQWAVTWVDWVAKGFCVSGLNPKVFLLFLALLPQFAETSANWPVPAQILALGAVHIINCGVVYLLVGYGSQAVLRSRPRAARLIGRLSGGAMIAIAIVLVAERFA</sequence>
<protein>
    <submittedName>
        <fullName evidence="7">Threonine/homoserine/homoserine lactone efflux protein</fullName>
    </submittedName>
</protein>
<evidence type="ECO:0000256" key="1">
    <source>
        <dbReference type="ARBA" id="ARBA00004651"/>
    </source>
</evidence>
<comment type="subcellular location">
    <subcellularLocation>
        <location evidence="1">Cell membrane</location>
        <topology evidence="1">Multi-pass membrane protein</topology>
    </subcellularLocation>
</comment>
<dbReference type="AlphaFoldDB" id="A0A212R3D6"/>
<evidence type="ECO:0000256" key="2">
    <source>
        <dbReference type="ARBA" id="ARBA00022475"/>
    </source>
</evidence>
<keyword evidence="2" id="KW-1003">Cell membrane</keyword>
<dbReference type="PANTHER" id="PTHR30086">
    <property type="entry name" value="ARGININE EXPORTER PROTEIN ARGO"/>
    <property type="match status" value="1"/>
</dbReference>
<dbReference type="PANTHER" id="PTHR30086:SF20">
    <property type="entry name" value="ARGININE EXPORTER PROTEIN ARGO-RELATED"/>
    <property type="match status" value="1"/>
</dbReference>
<evidence type="ECO:0000256" key="3">
    <source>
        <dbReference type="ARBA" id="ARBA00022692"/>
    </source>
</evidence>
<dbReference type="OrthoDB" id="9804822at2"/>
<feature type="transmembrane region" description="Helical" evidence="6">
    <location>
        <begin position="69"/>
        <end position="89"/>
    </location>
</feature>
<accession>A0A212R3D6</accession>
<feature type="transmembrane region" description="Helical" evidence="6">
    <location>
        <begin position="109"/>
        <end position="130"/>
    </location>
</feature>
<evidence type="ECO:0000313" key="8">
    <source>
        <dbReference type="Proteomes" id="UP000198418"/>
    </source>
</evidence>
<feature type="transmembrane region" description="Helical" evidence="6">
    <location>
        <begin position="37"/>
        <end position="62"/>
    </location>
</feature>
<keyword evidence="4 6" id="KW-1133">Transmembrane helix</keyword>
<keyword evidence="3 6" id="KW-0812">Transmembrane</keyword>
<gene>
    <name evidence="7" type="ORF">SAMN06265338_102463</name>
</gene>
<dbReference type="GO" id="GO:0005886">
    <property type="term" value="C:plasma membrane"/>
    <property type="evidence" value="ECO:0007669"/>
    <property type="project" value="UniProtKB-SubCell"/>
</dbReference>